<keyword evidence="1" id="KW-0732">Signal</keyword>
<dbReference type="EMBL" id="HE612865">
    <property type="protein sequence ID" value="CCE65075.1"/>
    <property type="molecule type" value="Genomic_DNA"/>
</dbReference>
<organism evidence="2 3">
    <name type="scientific">Tetrapisispora phaffii (strain ATCC 24235 / CBS 4417 / NBRC 1672 / NRRL Y-8282 / UCD 70-5)</name>
    <name type="common">Yeast</name>
    <name type="synonym">Fabospora phaffii</name>
    <dbReference type="NCBI Taxonomy" id="1071381"/>
    <lineage>
        <taxon>Eukaryota</taxon>
        <taxon>Fungi</taxon>
        <taxon>Dikarya</taxon>
        <taxon>Ascomycota</taxon>
        <taxon>Saccharomycotina</taxon>
        <taxon>Saccharomycetes</taxon>
        <taxon>Saccharomycetales</taxon>
        <taxon>Saccharomycetaceae</taxon>
        <taxon>Tetrapisispora</taxon>
    </lineage>
</organism>
<dbReference type="KEGG" id="tpf:TPHA_0J02550"/>
<keyword evidence="3" id="KW-1185">Reference proteome</keyword>
<name>G8BYY3_TETPH</name>
<evidence type="ECO:0000313" key="3">
    <source>
        <dbReference type="Proteomes" id="UP000005666"/>
    </source>
</evidence>
<dbReference type="GeneID" id="11533122"/>
<accession>G8BYY3</accession>
<evidence type="ECO:0000256" key="1">
    <source>
        <dbReference type="SAM" id="SignalP"/>
    </source>
</evidence>
<reference evidence="2 3" key="1">
    <citation type="journal article" date="2011" name="Proc. Natl. Acad. Sci. U.S.A.">
        <title>Evolutionary erosion of yeast sex chromosomes by mating-type switching accidents.</title>
        <authorList>
            <person name="Gordon J.L."/>
            <person name="Armisen D."/>
            <person name="Proux-Wera E."/>
            <person name="Oheigeartaigh S.S."/>
            <person name="Byrne K.P."/>
            <person name="Wolfe K.H."/>
        </authorList>
    </citation>
    <scope>NUCLEOTIDE SEQUENCE [LARGE SCALE GENOMIC DNA]</scope>
    <source>
        <strain evidence="3">ATCC 24235 / CBS 4417 / NBRC 1672 / NRRL Y-8282 / UCD 70-5</strain>
    </source>
</reference>
<dbReference type="eggNOG" id="ENOG502RY5P">
    <property type="taxonomic scope" value="Eukaryota"/>
</dbReference>
<dbReference type="Proteomes" id="UP000005666">
    <property type="component" value="Chromosome 10"/>
</dbReference>
<evidence type="ECO:0000313" key="2">
    <source>
        <dbReference type="EMBL" id="CCE65075.1"/>
    </source>
</evidence>
<protein>
    <submittedName>
        <fullName evidence="2">Uncharacterized protein</fullName>
    </submittedName>
</protein>
<dbReference type="AlphaFoldDB" id="G8BYY3"/>
<dbReference type="HOGENOM" id="CLU_048789_0_0_1"/>
<proteinExistence type="predicted"/>
<feature type="signal peptide" evidence="1">
    <location>
        <begin position="1"/>
        <end position="20"/>
    </location>
</feature>
<gene>
    <name evidence="2" type="primary">TPHA0J02550</name>
    <name evidence="2" type="ordered locus">TPHA_0J02550</name>
</gene>
<dbReference type="OrthoDB" id="4024574at2759"/>
<feature type="chain" id="PRO_5003508694" evidence="1">
    <location>
        <begin position="21"/>
        <end position="445"/>
    </location>
</feature>
<sequence>MMHVLVILLVGWYSVHFVTCRPISNLFESQDKICSMNYDEREGVYETFFQQVSDMAGKKKTMAQSVNALYNGIDPGFNSNYFTGFKFQRIYNLEVKELSLQNVFRITYCYNGKVQFSKDEPLSVDMDWGKPYCFHIKPKENKQSSQKSLISSMMSSYNSKLKQLVFPTVDSKNSSTPLENEQAEFLNNYHCFKLARRKKYSIRKYSLFMPGNWIGGLYYCDLSSYEKWKVYSAKNGTYLNHIDSLCSMNNTVPLLPLFADDFSKSWYEVQPRLVSKKRKSSMQITKFVPYINTPNFPYPLVDIFQSTDQQNKLFRDDSLRLQNNVMQPKDDNVYLRLMGYLDKTSEILNRQKNGTVNNAKLKPNIDKSRWYNEIEVQEKYVNSTVVEVSKIDSFVDLTFWLLNSTKRTTEKQFNNFLNKKLSKVSDTTVNDKAPFMLSFNDSLLK</sequence>
<dbReference type="RefSeq" id="XP_003687509.1">
    <property type="nucleotide sequence ID" value="XM_003687461.1"/>
</dbReference>